<gene>
    <name evidence="1" type="ORF">PHISCL_11042</name>
</gene>
<dbReference type="STRING" id="2070753.A0A3A2ZH85"/>
<comment type="caution">
    <text evidence="1">The sequence shown here is derived from an EMBL/GenBank/DDBJ whole genome shotgun (WGS) entry which is preliminary data.</text>
</comment>
<dbReference type="EMBL" id="MVGC01003540">
    <property type="protein sequence ID" value="RJE16621.1"/>
    <property type="molecule type" value="Genomic_DNA"/>
</dbReference>
<evidence type="ECO:0000313" key="2">
    <source>
        <dbReference type="Proteomes" id="UP000266188"/>
    </source>
</evidence>
<accession>A0A3A2ZH85</accession>
<evidence type="ECO:0000313" key="1">
    <source>
        <dbReference type="EMBL" id="RJE16621.1"/>
    </source>
</evidence>
<feature type="non-terminal residue" evidence="1">
    <location>
        <position position="1"/>
    </location>
</feature>
<organism evidence="1 2">
    <name type="scientific">Aspergillus sclerotialis</name>
    <dbReference type="NCBI Taxonomy" id="2070753"/>
    <lineage>
        <taxon>Eukaryota</taxon>
        <taxon>Fungi</taxon>
        <taxon>Dikarya</taxon>
        <taxon>Ascomycota</taxon>
        <taxon>Pezizomycotina</taxon>
        <taxon>Eurotiomycetes</taxon>
        <taxon>Eurotiomycetidae</taxon>
        <taxon>Eurotiales</taxon>
        <taxon>Aspergillaceae</taxon>
        <taxon>Aspergillus</taxon>
        <taxon>Aspergillus subgen. Polypaecilum</taxon>
    </lineage>
</organism>
<dbReference type="Proteomes" id="UP000266188">
    <property type="component" value="Unassembled WGS sequence"/>
</dbReference>
<protein>
    <submittedName>
        <fullName evidence="1">Uncharacterized protein</fullName>
    </submittedName>
</protein>
<dbReference type="AlphaFoldDB" id="A0A3A2ZH85"/>
<keyword evidence="2" id="KW-1185">Reference proteome</keyword>
<name>A0A3A2ZH85_9EURO</name>
<dbReference type="OrthoDB" id="5429174at2759"/>
<proteinExistence type="predicted"/>
<sequence>LDAAASNPESLSQEAIIDNLDPAEAARLDRVRNIGIAVRGAVSGVVCLDI</sequence>
<reference evidence="2" key="1">
    <citation type="submission" date="2017-02" db="EMBL/GenBank/DDBJ databases">
        <authorList>
            <person name="Tafer H."/>
            <person name="Lopandic K."/>
        </authorList>
    </citation>
    <scope>NUCLEOTIDE SEQUENCE [LARGE SCALE GENOMIC DNA]</scope>
    <source>
        <strain evidence="2">CBS 366.77</strain>
    </source>
</reference>